<evidence type="ECO:0000256" key="1">
    <source>
        <dbReference type="SAM" id="MobiDB-lite"/>
    </source>
</evidence>
<organism evidence="2">
    <name type="scientific">Lamprotornis superbus</name>
    <dbReference type="NCBI Taxonomy" id="245042"/>
    <lineage>
        <taxon>Eukaryota</taxon>
        <taxon>Metazoa</taxon>
        <taxon>Chordata</taxon>
        <taxon>Craniata</taxon>
        <taxon>Vertebrata</taxon>
        <taxon>Euteleostomi</taxon>
        <taxon>Archelosauria</taxon>
        <taxon>Archosauria</taxon>
        <taxon>Dinosauria</taxon>
        <taxon>Saurischia</taxon>
        <taxon>Theropoda</taxon>
        <taxon>Coelurosauria</taxon>
        <taxon>Aves</taxon>
        <taxon>Neognathae</taxon>
        <taxon>Neoaves</taxon>
        <taxon>Telluraves</taxon>
        <taxon>Australaves</taxon>
        <taxon>Passeriformes</taxon>
        <taxon>Sturnidae</taxon>
        <taxon>Lamprotornis</taxon>
    </lineage>
</organism>
<evidence type="ECO:0000313" key="2">
    <source>
        <dbReference type="EMBL" id="KAG0117628.1"/>
    </source>
</evidence>
<reference evidence="2" key="1">
    <citation type="submission" date="2020-10" db="EMBL/GenBank/DDBJ databases">
        <title>Feather gene expression reveals the developmental basis of iridescence in African starlings.</title>
        <authorList>
            <person name="Rubenstein D.R."/>
        </authorList>
    </citation>
    <scope>NUCLEOTIDE SEQUENCE</scope>
    <source>
        <strain evidence="2">SS15</strain>
        <tissue evidence="2">Liver</tissue>
    </source>
</reference>
<feature type="region of interest" description="Disordered" evidence="1">
    <location>
        <begin position="1"/>
        <end position="21"/>
    </location>
</feature>
<proteinExistence type="predicted"/>
<sequence length="118" mass="12613">MVSCARQALEQDPEGRKPGGGLSCRWTHGCVQSTVLCRLMKSEKGLVLPGFAAAIQNTVQDTCLQTQGQALQHQQFPHGVSAVLLAMTLWATRKTAGSCQPRAMNHHLPGLAPGFPGH</sequence>
<keyword evidence="4" id="KW-1185">Reference proteome</keyword>
<dbReference type="EMBL" id="JADDUC010000133">
    <property type="protein sequence ID" value="KAG0117628.1"/>
    <property type="molecule type" value="Genomic_DNA"/>
</dbReference>
<name>A0A835NKR8_9PASS</name>
<gene>
    <name evidence="3" type="ORF">IHE44_0004408</name>
    <name evidence="2" type="ORF">IHE44_002377</name>
</gene>
<comment type="caution">
    <text evidence="2">The sequence shown here is derived from an EMBL/GenBank/DDBJ whole genome shotgun (WGS) entry which is preliminary data.</text>
</comment>
<dbReference type="EMBL" id="JADDUC020000017">
    <property type="protein sequence ID" value="KAI1233953.1"/>
    <property type="molecule type" value="Genomic_DNA"/>
</dbReference>
<reference evidence="3" key="3">
    <citation type="submission" date="2022-01" db="EMBL/GenBank/DDBJ databases">
        <authorList>
            <person name="Rubenstein D.R."/>
        </authorList>
    </citation>
    <scope>NUCLEOTIDE SEQUENCE</scope>
    <source>
        <strain evidence="3">SS15</strain>
        <tissue evidence="3">Liver</tissue>
    </source>
</reference>
<reference evidence="3 4" key="2">
    <citation type="journal article" date="2021" name="J. Hered.">
        <title>Feather Gene Expression Elucidates the Developmental Basis of Plumage Iridescence in African Starlings.</title>
        <authorList>
            <person name="Rubenstein D.R."/>
            <person name="Corvelo A."/>
            <person name="MacManes M.D."/>
            <person name="Maia R."/>
            <person name="Narzisi G."/>
            <person name="Rousaki A."/>
            <person name="Vandenabeele P."/>
            <person name="Shawkey M.D."/>
            <person name="Solomon J."/>
        </authorList>
    </citation>
    <scope>NUCLEOTIDE SEQUENCE [LARGE SCALE GENOMIC DNA]</scope>
    <source>
        <strain evidence="3">SS15</strain>
    </source>
</reference>
<accession>A0A835NKR8</accession>
<evidence type="ECO:0000313" key="3">
    <source>
        <dbReference type="EMBL" id="KAI1233953.1"/>
    </source>
</evidence>
<dbReference type="Proteomes" id="UP000618051">
    <property type="component" value="Unassembled WGS sequence"/>
</dbReference>
<dbReference type="AlphaFoldDB" id="A0A835NKR8"/>
<protein>
    <submittedName>
        <fullName evidence="2">Uncharacterized protein</fullName>
    </submittedName>
</protein>
<evidence type="ECO:0000313" key="4">
    <source>
        <dbReference type="Proteomes" id="UP000618051"/>
    </source>
</evidence>